<keyword evidence="3" id="KW-1185">Reference proteome</keyword>
<dbReference type="RefSeq" id="WP_014296149.1">
    <property type="nucleotide sequence ID" value="NC_016751.1"/>
</dbReference>
<keyword evidence="1" id="KW-0812">Transmembrane</keyword>
<reference evidence="2 3" key="1">
    <citation type="journal article" date="2012" name="J. Bacteriol.">
        <title>Complete Genome Sequence of the Thermophilic, Piezophilic, Heterotrophic Bacterium Marinitoga piezophila KA3.</title>
        <authorList>
            <person name="Lucas S."/>
            <person name="Han J."/>
            <person name="Lapidus A."/>
            <person name="Cheng J.F."/>
            <person name="Goodwin L.A."/>
            <person name="Pitluck S."/>
            <person name="Peters L."/>
            <person name="Mikhailova N."/>
            <person name="Teshima H."/>
            <person name="Detter J.C."/>
            <person name="Han C."/>
            <person name="Tapia R."/>
            <person name="Land M."/>
            <person name="Hauser L."/>
            <person name="Kyrpides N.C."/>
            <person name="Ivanova N."/>
            <person name="Pagani I."/>
            <person name="Vannier P."/>
            <person name="Oger P."/>
            <person name="Bartlett D.H."/>
            <person name="Noll K.M."/>
            <person name="Woyke T."/>
            <person name="Jebbar M."/>
        </authorList>
    </citation>
    <scope>NUCLEOTIDE SEQUENCE [LARGE SCALE GENOMIC DNA]</scope>
    <source>
        <strain evidence="3">DSM 14283 / JCM 11233 / KA3</strain>
    </source>
</reference>
<dbReference type="SUPFAM" id="SSF50969">
    <property type="entry name" value="YVTN repeat-like/Quinoprotein amine dehydrogenase"/>
    <property type="match status" value="1"/>
</dbReference>
<keyword evidence="1" id="KW-1133">Transmembrane helix</keyword>
<dbReference type="Gene3D" id="2.60.40.10">
    <property type="entry name" value="Immunoglobulins"/>
    <property type="match status" value="3"/>
</dbReference>
<name>H2J616_MARPK</name>
<evidence type="ECO:0000313" key="2">
    <source>
        <dbReference type="EMBL" id="AEX85077.1"/>
    </source>
</evidence>
<dbReference type="SUPFAM" id="SSF49265">
    <property type="entry name" value="Fibronectin type III"/>
    <property type="match status" value="1"/>
</dbReference>
<keyword evidence="1" id="KW-0472">Membrane</keyword>
<dbReference type="InterPro" id="IPR013211">
    <property type="entry name" value="LVIVD"/>
</dbReference>
<dbReference type="OrthoDB" id="49493at2"/>
<accession>H2J616</accession>
<feature type="transmembrane region" description="Helical" evidence="1">
    <location>
        <begin position="5"/>
        <end position="27"/>
    </location>
</feature>
<dbReference type="Pfam" id="PF08309">
    <property type="entry name" value="LVIVD"/>
    <property type="match status" value="5"/>
</dbReference>
<dbReference type="HOGENOM" id="CLU_374206_0_0_0"/>
<evidence type="ECO:0000313" key="3">
    <source>
        <dbReference type="Proteomes" id="UP000007161"/>
    </source>
</evidence>
<evidence type="ECO:0008006" key="4">
    <source>
        <dbReference type="Google" id="ProtNLM"/>
    </source>
</evidence>
<dbReference type="InterPro" id="IPR011044">
    <property type="entry name" value="Quino_amine_DH_bsu"/>
</dbReference>
<dbReference type="KEGG" id="mpz:Marpi_0639"/>
<proteinExistence type="predicted"/>
<dbReference type="AlphaFoldDB" id="H2J616"/>
<dbReference type="InterPro" id="IPR036116">
    <property type="entry name" value="FN3_sf"/>
</dbReference>
<reference evidence="3" key="2">
    <citation type="submission" date="2012-01" db="EMBL/GenBank/DDBJ databases">
        <title>Complete sequence of chromosome of Marinitoga piezophila KA3.</title>
        <authorList>
            <person name="Lucas S."/>
            <person name="Han J."/>
            <person name="Lapidus A."/>
            <person name="Cheng J.-F."/>
            <person name="Goodwin L."/>
            <person name="Pitluck S."/>
            <person name="Peters L."/>
            <person name="Mikhailova N."/>
            <person name="Teshima H."/>
            <person name="Detter J.C."/>
            <person name="Han C."/>
            <person name="Tapia R."/>
            <person name="Land M."/>
            <person name="Hauser L."/>
            <person name="Kyrpides N."/>
            <person name="Ivanova N."/>
            <person name="Pagani I."/>
            <person name="Jebbar M."/>
            <person name="Vannier P."/>
            <person name="Oger P."/>
            <person name="Cario A."/>
            <person name="Bartlett D."/>
            <person name="Noll K.M."/>
            <person name="Woyke T."/>
        </authorList>
    </citation>
    <scope>NUCLEOTIDE SEQUENCE [LARGE SCALE GENOMIC DNA]</scope>
    <source>
        <strain evidence="3">DSM 14283 / JCM 11233 / KA3</strain>
    </source>
</reference>
<dbReference type="STRING" id="443254.Marpi_0639"/>
<dbReference type="Proteomes" id="UP000007161">
    <property type="component" value="Chromosome"/>
</dbReference>
<protein>
    <recommendedName>
        <fullName evidence="4">LVIVD repeat protein</fullName>
    </recommendedName>
</protein>
<evidence type="ECO:0000256" key="1">
    <source>
        <dbReference type="SAM" id="Phobius"/>
    </source>
</evidence>
<dbReference type="eggNOG" id="COG5276">
    <property type="taxonomic scope" value="Bacteria"/>
</dbReference>
<sequence>MKLKLIIAAASAFVILMTAIVVIPIIMKNEPPSIPELFTPKNGSIDLPVNIVFSWAGNDPDGDSLKYDLYLSTEKDNLTPIATDLVETSFSRVLNYNKTYYWKVVAKDKKDSTESDIWFFSTENSIPLKPYNPTPKDGSSNVPVITTLSWQCEDLDGDKIYYDVYLGRSIDTLKLLASNTTENSLEVNLKEDARYYWKVVAKDEHGGITYGEVWAFQTKSLKELGTPFNPKPTNNATNIETNVKLEWQYAGKEALFDVYMGLNPDDFTPVAQNLGYQFYELSLDPGKTYYWKVIAKSDNEEKESSIWNFTTKPLENSEIITENATETQSEEDITIESTTIITNEPTSTLEVIETTEATEKLETIPQKEIQKEIIEKKYIHTTGSGMGMFIIDVTDPKNPKIINHVYTEGWAVGLYVKETHAYIADWINGFVVADITDLKHPKKVAKLKTFGKVYSIFVKGDIAYILEGNSGMEVVKINKDYSLESLSYLDLKGTSGRIFVEDNYAYISMGYDGFVIVDVSDPRIPKLVSFFDADGFAYNIVVHNNIAYLADGDHGLKIINVKDKIHPKLISKLTIKSEWGRVFYDNNIVFYAKGEKGFALIDVSNPEKPVLLSQIDTKGFCYGGYIYKNYLYVADGENGLLIYDISDPEKPVFLSHLGNLYLQNVILEIRK</sequence>
<dbReference type="InterPro" id="IPR013783">
    <property type="entry name" value="Ig-like_fold"/>
</dbReference>
<dbReference type="EMBL" id="CP003257">
    <property type="protein sequence ID" value="AEX85077.1"/>
    <property type="molecule type" value="Genomic_DNA"/>
</dbReference>
<organism evidence="2 3">
    <name type="scientific">Marinitoga piezophila (strain DSM 14283 / JCM 11233 / KA3)</name>
    <dbReference type="NCBI Taxonomy" id="443254"/>
    <lineage>
        <taxon>Bacteria</taxon>
        <taxon>Thermotogati</taxon>
        <taxon>Thermotogota</taxon>
        <taxon>Thermotogae</taxon>
        <taxon>Petrotogales</taxon>
        <taxon>Petrotogaceae</taxon>
        <taxon>Marinitoga</taxon>
    </lineage>
</organism>
<gene>
    <name evidence="2" type="ordered locus">Marpi_0639</name>
</gene>